<proteinExistence type="predicted"/>
<dbReference type="PANTHER" id="PTHR35391">
    <property type="entry name" value="C2H2-TYPE DOMAIN-CONTAINING PROTEIN-RELATED"/>
    <property type="match status" value="1"/>
</dbReference>
<gene>
    <name evidence="1" type="ORF">FSARC_5646</name>
</gene>
<keyword evidence="2" id="KW-1185">Reference proteome</keyword>
<dbReference type="Proteomes" id="UP000622797">
    <property type="component" value="Unassembled WGS sequence"/>
</dbReference>
<reference evidence="1" key="2">
    <citation type="submission" date="2020-05" db="EMBL/GenBank/DDBJ databases">
        <authorList>
            <person name="Kim H.-S."/>
            <person name="Proctor R.H."/>
            <person name="Brown D.W."/>
        </authorList>
    </citation>
    <scope>NUCLEOTIDE SEQUENCE</scope>
    <source>
        <strain evidence="1">NRRL 20472</strain>
    </source>
</reference>
<reference evidence="1" key="1">
    <citation type="journal article" date="2020" name="BMC Genomics">
        <title>Correction to: Identification and distribution of gene clusters required for synthesis of sphingolipid metabolism inhibitors in diverse species of the filamentous fungus Fusarium.</title>
        <authorList>
            <person name="Kim H.S."/>
            <person name="Lohmar J.M."/>
            <person name="Busman M."/>
            <person name="Brown D.W."/>
            <person name="Naumann T.A."/>
            <person name="Divon H.H."/>
            <person name="Lysoe E."/>
            <person name="Uhlig S."/>
            <person name="Proctor R.H."/>
        </authorList>
    </citation>
    <scope>NUCLEOTIDE SEQUENCE</scope>
    <source>
        <strain evidence="1">NRRL 20472</strain>
    </source>
</reference>
<evidence type="ECO:0000313" key="1">
    <source>
        <dbReference type="EMBL" id="KAF4966702.1"/>
    </source>
</evidence>
<sequence length="302" mass="33783">MLHEISDLVTECLELFQLSLQQNSESPRPDVNSLESKDLENLSQEQSRFSRWSATAGVFKQGSDSLDYRLRDASHIRLHINNLVRRVRQLLQDLLAIKNGDTTPWDQLSGEDSSCDETLQEPPRNELAQIVLHVIRLIDDLFDLKIATQNPAPHDVLIRGQFMEMPNSWLKESFNLLVECPKIEQALAARLGKAISSRRRYFEYREALGSDYETIPGNLSIEYKAAVSSSEPEKTSDNLGMKEEVNATSGGTEAADTDSDTSDTTTIIGRVELPPFPKPARGGNAFTCPYCRVGIRISSLAE</sequence>
<dbReference type="PANTHER" id="PTHR35391:SF5">
    <property type="entry name" value="DUF6590 DOMAIN-CONTAINING PROTEIN"/>
    <property type="match status" value="1"/>
</dbReference>
<dbReference type="OrthoDB" id="6133115at2759"/>
<protein>
    <submittedName>
        <fullName evidence="1">Uncharacterized protein</fullName>
    </submittedName>
</protein>
<organism evidence="1 2">
    <name type="scientific">Fusarium sarcochroum</name>
    <dbReference type="NCBI Taxonomy" id="1208366"/>
    <lineage>
        <taxon>Eukaryota</taxon>
        <taxon>Fungi</taxon>
        <taxon>Dikarya</taxon>
        <taxon>Ascomycota</taxon>
        <taxon>Pezizomycotina</taxon>
        <taxon>Sordariomycetes</taxon>
        <taxon>Hypocreomycetidae</taxon>
        <taxon>Hypocreales</taxon>
        <taxon>Nectriaceae</taxon>
        <taxon>Fusarium</taxon>
        <taxon>Fusarium lateritium species complex</taxon>
    </lineage>
</organism>
<comment type="caution">
    <text evidence="1">The sequence shown here is derived from an EMBL/GenBank/DDBJ whole genome shotgun (WGS) entry which is preliminary data.</text>
</comment>
<name>A0A8H4TZ43_9HYPO</name>
<evidence type="ECO:0000313" key="2">
    <source>
        <dbReference type="Proteomes" id="UP000622797"/>
    </source>
</evidence>
<dbReference type="EMBL" id="JABEXW010000277">
    <property type="protein sequence ID" value="KAF4966702.1"/>
    <property type="molecule type" value="Genomic_DNA"/>
</dbReference>
<accession>A0A8H4TZ43</accession>
<dbReference type="AlphaFoldDB" id="A0A8H4TZ43"/>